<protein>
    <recommendedName>
        <fullName evidence="5">PDZ domain-containing protein</fullName>
    </recommendedName>
</protein>
<dbReference type="SUPFAM" id="SSF50156">
    <property type="entry name" value="PDZ domain-like"/>
    <property type="match status" value="1"/>
</dbReference>
<dbReference type="PANTHER" id="PTHR46227:SF3">
    <property type="entry name" value="GLUTAMATE RECEPTOR-INTERACTING PROTEIN 1"/>
    <property type="match status" value="1"/>
</dbReference>
<keyword evidence="3" id="KW-0677">Repeat</keyword>
<keyword evidence="2" id="KW-0963">Cytoplasm</keyword>
<dbReference type="CDD" id="cd06684">
    <property type="entry name" value="PDZ3_GRIP1-2-like"/>
    <property type="match status" value="1"/>
</dbReference>
<dbReference type="InterPro" id="IPR043545">
    <property type="entry name" value="GRIP1/2"/>
</dbReference>
<accession>A0AAN7PJW7</accession>
<sequence length="318" mass="35491">MRIDSVATASGPLLVEVAKTPGAALGVALTTSMCCNKQVIVIDKIKSASIADRCGALHVGDHILSIDGTSMEYCTLAEATQFLANAADNVKLEILPHHQTRLALKGPEHVKVQRSNRQLTWDSCANSHSSLLTYHHYNTYHPDHCRMPALKFQKTPPQKSLPALVSSSFSPTSMSAYSLSSLNMGTLPRSLYSTSPRGTMMRRRMKKKDFKSSFFNSQTSYPQGIQPPEWEDRDREQNKPCMIQEEAVNDLLRHLDTHKAMGMDGIHSRVLRELVEELAKPLSIIYQQSWLTGEVPDDWRLASVTPIYKKGRKEDPGS</sequence>
<dbReference type="GO" id="GO:0098887">
    <property type="term" value="P:neurotransmitter receptor transport, endosome to postsynaptic membrane"/>
    <property type="evidence" value="ECO:0007669"/>
    <property type="project" value="TreeGrafter"/>
</dbReference>
<dbReference type="Pfam" id="PF00595">
    <property type="entry name" value="PDZ"/>
    <property type="match status" value="1"/>
</dbReference>
<evidence type="ECO:0000256" key="1">
    <source>
        <dbReference type="ARBA" id="ARBA00004496"/>
    </source>
</evidence>
<dbReference type="SMART" id="SM00228">
    <property type="entry name" value="PDZ"/>
    <property type="match status" value="1"/>
</dbReference>
<dbReference type="PANTHER" id="PTHR46227">
    <property type="entry name" value="GLUTAMATE RECEPTOR-INTERACTING PROTEIN GRIP"/>
    <property type="match status" value="1"/>
</dbReference>
<dbReference type="EMBL" id="JAUNZN010000001">
    <property type="protein sequence ID" value="KAK4832162.1"/>
    <property type="molecule type" value="Genomic_DNA"/>
</dbReference>
<proteinExistence type="predicted"/>
<keyword evidence="7" id="KW-1185">Reference proteome</keyword>
<dbReference type="AlphaFoldDB" id="A0AAN7PJW7"/>
<organism evidence="6 7">
    <name type="scientific">Mycteria americana</name>
    <name type="common">Wood stork</name>
    <dbReference type="NCBI Taxonomy" id="33587"/>
    <lineage>
        <taxon>Eukaryota</taxon>
        <taxon>Metazoa</taxon>
        <taxon>Chordata</taxon>
        <taxon>Craniata</taxon>
        <taxon>Vertebrata</taxon>
        <taxon>Euteleostomi</taxon>
        <taxon>Archelosauria</taxon>
        <taxon>Archosauria</taxon>
        <taxon>Dinosauria</taxon>
        <taxon>Saurischia</taxon>
        <taxon>Theropoda</taxon>
        <taxon>Coelurosauria</taxon>
        <taxon>Aves</taxon>
        <taxon>Neognathae</taxon>
        <taxon>Neoaves</taxon>
        <taxon>Aequornithes</taxon>
        <taxon>Ciconiiformes</taxon>
        <taxon>Ciconiidae</taxon>
        <taxon>Mycteria</taxon>
    </lineage>
</organism>
<feature type="domain" description="PDZ" evidence="5">
    <location>
        <begin position="14"/>
        <end position="98"/>
    </location>
</feature>
<name>A0AAN7PJW7_MYCAM</name>
<feature type="region of interest" description="Disordered" evidence="4">
    <location>
        <begin position="216"/>
        <end position="237"/>
    </location>
</feature>
<comment type="caution">
    <text evidence="6">The sequence shown here is derived from an EMBL/GenBank/DDBJ whole genome shotgun (WGS) entry which is preliminary data.</text>
</comment>
<dbReference type="PROSITE" id="PS50106">
    <property type="entry name" value="PDZ"/>
    <property type="match status" value="1"/>
</dbReference>
<comment type="subcellular location">
    <subcellularLocation>
        <location evidence="1">Cytoplasm</location>
    </subcellularLocation>
</comment>
<dbReference type="InterPro" id="IPR036034">
    <property type="entry name" value="PDZ_sf"/>
</dbReference>
<evidence type="ECO:0000313" key="6">
    <source>
        <dbReference type="EMBL" id="KAK4832162.1"/>
    </source>
</evidence>
<dbReference type="Gene3D" id="2.30.42.10">
    <property type="match status" value="1"/>
</dbReference>
<evidence type="ECO:0000256" key="3">
    <source>
        <dbReference type="ARBA" id="ARBA00022737"/>
    </source>
</evidence>
<evidence type="ECO:0000256" key="4">
    <source>
        <dbReference type="SAM" id="MobiDB-lite"/>
    </source>
</evidence>
<evidence type="ECO:0000259" key="5">
    <source>
        <dbReference type="PROSITE" id="PS50106"/>
    </source>
</evidence>
<dbReference type="Proteomes" id="UP001333110">
    <property type="component" value="Unassembled WGS sequence"/>
</dbReference>
<evidence type="ECO:0000313" key="7">
    <source>
        <dbReference type="Proteomes" id="UP001333110"/>
    </source>
</evidence>
<dbReference type="FunFam" id="2.30.42.10:FF:000031">
    <property type="entry name" value="Glutamate receptor interacting protein 1"/>
    <property type="match status" value="1"/>
</dbReference>
<evidence type="ECO:0000256" key="2">
    <source>
        <dbReference type="ARBA" id="ARBA00022490"/>
    </source>
</evidence>
<reference evidence="6 7" key="1">
    <citation type="journal article" date="2023" name="J. Hered.">
        <title>Chromosome-level genome of the wood stork (Mycteria americana) provides insight into avian chromosome evolution.</title>
        <authorList>
            <person name="Flamio R. Jr."/>
            <person name="Ramstad K.M."/>
        </authorList>
    </citation>
    <scope>NUCLEOTIDE SEQUENCE [LARGE SCALE GENOMIC DNA]</scope>
    <source>
        <strain evidence="6">JAX WOST 10</strain>
    </source>
</reference>
<dbReference type="GO" id="GO:0005737">
    <property type="term" value="C:cytoplasm"/>
    <property type="evidence" value="ECO:0007669"/>
    <property type="project" value="UniProtKB-SubCell"/>
</dbReference>
<dbReference type="InterPro" id="IPR001478">
    <property type="entry name" value="PDZ"/>
</dbReference>
<gene>
    <name evidence="6" type="ORF">QYF61_020942</name>
</gene>